<evidence type="ECO:0000256" key="4">
    <source>
        <dbReference type="ARBA" id="ARBA00022840"/>
    </source>
</evidence>
<gene>
    <name evidence="9" type="ORF">HCJ88_15605</name>
</gene>
<proteinExistence type="predicted"/>
<evidence type="ECO:0000256" key="2">
    <source>
        <dbReference type="ARBA" id="ARBA00022679"/>
    </source>
</evidence>
<dbReference type="InterPro" id="IPR036390">
    <property type="entry name" value="WH_DNA-bd_sf"/>
</dbReference>
<dbReference type="PANTHER" id="PTHR32071">
    <property type="entry name" value="TRANSCRIPTIONAL REGULATORY PROTEIN"/>
    <property type="match status" value="1"/>
</dbReference>
<dbReference type="Pfam" id="PF03610">
    <property type="entry name" value="EIIA-man"/>
    <property type="match status" value="1"/>
</dbReference>
<dbReference type="InterPro" id="IPR036388">
    <property type="entry name" value="WH-like_DNA-bd_sf"/>
</dbReference>
<feature type="domain" description="Sigma-54 factor interaction" evidence="6">
    <location>
        <begin position="85"/>
        <end position="318"/>
    </location>
</feature>
<dbReference type="PROSITE" id="PS51372">
    <property type="entry name" value="PRD_2"/>
    <property type="match status" value="1"/>
</dbReference>
<keyword evidence="3" id="KW-0547">Nucleotide-binding</keyword>
<dbReference type="EMBL" id="CP050502">
    <property type="protein sequence ID" value="QOP57202.1"/>
    <property type="molecule type" value="Genomic_DNA"/>
</dbReference>
<evidence type="ECO:0000259" key="7">
    <source>
        <dbReference type="PROSITE" id="PS51096"/>
    </source>
</evidence>
<evidence type="ECO:0000256" key="1">
    <source>
        <dbReference type="ARBA" id="ARBA00020887"/>
    </source>
</evidence>
<dbReference type="SMART" id="SM00382">
    <property type="entry name" value="AAA"/>
    <property type="match status" value="1"/>
</dbReference>
<dbReference type="InterPro" id="IPR027417">
    <property type="entry name" value="P-loop_NTPase"/>
</dbReference>
<dbReference type="SUPFAM" id="SSF46785">
    <property type="entry name" value="Winged helix' DNA-binding domain"/>
    <property type="match status" value="1"/>
</dbReference>
<name>A0ABD7BY56_LACPA</name>
<evidence type="ECO:0000256" key="3">
    <source>
        <dbReference type="ARBA" id="ARBA00022741"/>
    </source>
</evidence>
<dbReference type="InterPro" id="IPR004701">
    <property type="entry name" value="PTS_EIIA_man-typ"/>
</dbReference>
<reference evidence="9 10" key="1">
    <citation type="submission" date="2020-03" db="EMBL/GenBank/DDBJ databases">
        <title>Complete genome sequence of Lactobacillus paracasei strain NFFJ04, isolated from animal feed.</title>
        <authorList>
            <person name="Jung J.Y."/>
        </authorList>
    </citation>
    <scope>NUCLEOTIDE SEQUENCE [LARGE SCALE GENOMIC DNA]</scope>
    <source>
        <strain evidence="9 10">NFFJ04</strain>
        <plasmid evidence="9 10">pLPCN-2</plasmid>
    </source>
</reference>
<dbReference type="Proteomes" id="UP000593972">
    <property type="component" value="Plasmid pLPCN-2"/>
</dbReference>
<feature type="domain" description="PTS EIIA type-4" evidence="7">
    <location>
        <begin position="510"/>
        <end position="633"/>
    </location>
</feature>
<dbReference type="CDD" id="cd00009">
    <property type="entry name" value="AAA"/>
    <property type="match status" value="1"/>
</dbReference>
<dbReference type="InterPro" id="IPR003593">
    <property type="entry name" value="AAA+_ATPase"/>
</dbReference>
<dbReference type="Gene3D" id="1.10.10.10">
    <property type="entry name" value="Winged helix-like DNA-binding domain superfamily/Winged helix DNA-binding domain"/>
    <property type="match status" value="1"/>
</dbReference>
<keyword evidence="9" id="KW-0614">Plasmid</keyword>
<dbReference type="GO" id="GO:0016740">
    <property type="term" value="F:transferase activity"/>
    <property type="evidence" value="ECO:0007669"/>
    <property type="project" value="UniProtKB-KW"/>
</dbReference>
<dbReference type="Pfam" id="PF00158">
    <property type="entry name" value="Sigma54_activat"/>
    <property type="match status" value="1"/>
</dbReference>
<dbReference type="AlphaFoldDB" id="A0ABD7BY56"/>
<evidence type="ECO:0000256" key="5">
    <source>
        <dbReference type="ARBA" id="ARBA00023125"/>
    </source>
</evidence>
<dbReference type="Gene3D" id="1.10.1790.10">
    <property type="entry name" value="PRD domain"/>
    <property type="match status" value="1"/>
</dbReference>
<evidence type="ECO:0000259" key="8">
    <source>
        <dbReference type="PROSITE" id="PS51372"/>
    </source>
</evidence>
<dbReference type="GO" id="GO:0005524">
    <property type="term" value="F:ATP binding"/>
    <property type="evidence" value="ECO:0007669"/>
    <property type="project" value="UniProtKB-KW"/>
</dbReference>
<evidence type="ECO:0000313" key="10">
    <source>
        <dbReference type="Proteomes" id="UP000593972"/>
    </source>
</evidence>
<keyword evidence="2" id="KW-0808">Transferase</keyword>
<protein>
    <recommendedName>
        <fullName evidence="1">DNA translocase FtsK</fullName>
    </recommendedName>
</protein>
<dbReference type="GO" id="GO:0003677">
    <property type="term" value="F:DNA binding"/>
    <property type="evidence" value="ECO:0007669"/>
    <property type="project" value="UniProtKB-KW"/>
</dbReference>
<dbReference type="PANTHER" id="PTHR32071:SF38">
    <property type="entry name" value="PSP OPERON TRANSCRIPTIONAL ACTIVATOR"/>
    <property type="match status" value="1"/>
</dbReference>
<accession>A0ABD7BY56</accession>
<dbReference type="PROSITE" id="PS50045">
    <property type="entry name" value="SIGMA54_INTERACT_4"/>
    <property type="match status" value="1"/>
</dbReference>
<geneLocation type="plasmid" evidence="9 10">
    <name>pLPCN-2</name>
</geneLocation>
<dbReference type="SUPFAM" id="SSF63520">
    <property type="entry name" value="PTS-regulatory domain, PRD"/>
    <property type="match status" value="1"/>
</dbReference>
<dbReference type="SUPFAM" id="SSF52540">
    <property type="entry name" value="P-loop containing nucleoside triphosphate hydrolases"/>
    <property type="match status" value="1"/>
</dbReference>
<dbReference type="InterPro" id="IPR002078">
    <property type="entry name" value="Sigma_54_int"/>
</dbReference>
<keyword evidence="5" id="KW-0238">DNA-binding</keyword>
<evidence type="ECO:0000313" key="9">
    <source>
        <dbReference type="EMBL" id="QOP57202.1"/>
    </source>
</evidence>
<dbReference type="Pfam" id="PF00874">
    <property type="entry name" value="PRD"/>
    <property type="match status" value="1"/>
</dbReference>
<dbReference type="SUPFAM" id="SSF53062">
    <property type="entry name" value="PTS system fructose IIA component-like"/>
    <property type="match status" value="1"/>
</dbReference>
<evidence type="ECO:0000259" key="6">
    <source>
        <dbReference type="PROSITE" id="PS50045"/>
    </source>
</evidence>
<dbReference type="PROSITE" id="PS51096">
    <property type="entry name" value="PTS_EIIA_TYPE_4"/>
    <property type="match status" value="1"/>
</dbReference>
<feature type="domain" description="PRD" evidence="8">
    <location>
        <begin position="765"/>
        <end position="867"/>
    </location>
</feature>
<sequence length="867" mass="97990">MLAKQKVLEELQTLTENGSWVSAEDIAKVLGISRQNVSHYCNQLHNEREIQRKPGRPVLWKTIQKSTQYRNLNIRQKSLGPFEQIIGHDGSLHEVILKCISAIEYPGGLNILLQGPSGVGKSFIAHKIFDYARVQKVVREDAPFMVLNCADYADNPELLSAALFGYKQGAFTGAVKNQSGLLESADGGYLFLDEVHRLSSENQEKLFLFMDSGRFRPIGDNSKWQHAKVRFIFATTEDINKFFLDTFTRRIEVSVKLPAFFERPMNERLALIQSFFVDEAQNLHRDIKVSGQAIAVLAGARSTGNVGQIRGKIKLACADVFSQTNSTTLFVGEGAISSDFKISSIDPENEIEPLLIRWQASKVMAVKATPNLLILSNLVDHVLRRTPANRLGTLAQQVIKQLRIQMPLSEIQRSWSKAYIKRWQKIVVRKYGVTQAQLLGVPIGEVAVQNIQAPDQTTKALKIFGNQFPRSMYIASRYINSLDGVTQTAKAFLKLLIAITLSDFVQEHMPLNGLLIAHGEHTASSIQAVVNQLCGNYIFEAIDMPIESGVEQIIQRVRQFINNEVQSNGLVLLVDMGSLNQLYTQLKNDLKGELLVIDNVTTAVALDIGLKMQSHVAFDRIAEDAQTNYRINIQYFEGFAQKSNIIISCMSGLGISKQLSQIFSKYFNGSNLDIFTPDYRTVRKLIDQNNEDYFKKTKLVITTSALPHTFSIPNINIYDILNPKGSSRLEKLLENEITQGQFHELMQELVRFFSLEGIADRLNFLNPKMVISEVETVVSKYENIYKLDLSGTVKLNLYMHIALMMERLFIARTETDDEGVRELQSEVAEFFLVSHSIFQPMEIKYGFKVNDYELSLLYEILGPYIRK</sequence>
<dbReference type="InterPro" id="IPR036662">
    <property type="entry name" value="PTS_EIIA_man-typ_sf"/>
</dbReference>
<dbReference type="Gene3D" id="3.40.50.510">
    <property type="entry name" value="Phosphotransferase system, mannose-type IIA component"/>
    <property type="match status" value="1"/>
</dbReference>
<dbReference type="Gene3D" id="3.40.50.300">
    <property type="entry name" value="P-loop containing nucleotide triphosphate hydrolases"/>
    <property type="match status" value="1"/>
</dbReference>
<organism evidence="9 10">
    <name type="scientific">Lacticaseibacillus paracasei</name>
    <name type="common">Lactobacillus paracasei</name>
    <dbReference type="NCBI Taxonomy" id="1597"/>
    <lineage>
        <taxon>Bacteria</taxon>
        <taxon>Bacillati</taxon>
        <taxon>Bacillota</taxon>
        <taxon>Bacilli</taxon>
        <taxon>Lactobacillales</taxon>
        <taxon>Lactobacillaceae</taxon>
        <taxon>Lacticaseibacillus</taxon>
    </lineage>
</organism>
<keyword evidence="4" id="KW-0067">ATP-binding</keyword>
<dbReference type="InterPro" id="IPR011608">
    <property type="entry name" value="PRD"/>
</dbReference>
<dbReference type="InterPro" id="IPR036634">
    <property type="entry name" value="PRD_sf"/>
</dbReference>
<dbReference type="RefSeq" id="WP_193137583.1">
    <property type="nucleotide sequence ID" value="NZ_CP050502.1"/>
</dbReference>